<dbReference type="EMBL" id="JAFCXS010000010">
    <property type="protein sequence ID" value="MBM0748488.1"/>
    <property type="molecule type" value="Genomic_DNA"/>
</dbReference>
<comment type="caution">
    <text evidence="2">The sequence shown here is derived from an EMBL/GenBank/DDBJ whole genome shotgun (WGS) entry which is preliminary data.</text>
</comment>
<dbReference type="Proteomes" id="UP000809137">
    <property type="component" value="Unassembled WGS sequence"/>
</dbReference>
<feature type="compositionally biased region" description="Polar residues" evidence="1">
    <location>
        <begin position="75"/>
        <end position="88"/>
    </location>
</feature>
<keyword evidence="3" id="KW-1185">Reference proteome</keyword>
<accession>A0ABS1Z955</accession>
<feature type="compositionally biased region" description="Basic and acidic residues" evidence="1">
    <location>
        <begin position="65"/>
        <end position="74"/>
    </location>
</feature>
<dbReference type="RefSeq" id="WP_203025648.1">
    <property type="nucleotide sequence ID" value="NZ_JAFCXS010000010.1"/>
</dbReference>
<proteinExistence type="predicted"/>
<evidence type="ECO:0000256" key="1">
    <source>
        <dbReference type="SAM" id="MobiDB-lite"/>
    </source>
</evidence>
<name>A0ABS1Z955_9GAMM</name>
<protein>
    <submittedName>
        <fullName evidence="2">Uncharacterized protein</fullName>
    </submittedName>
</protein>
<sequence length="88" mass="9820">MKSDLEEKLAEIIIGEAVTELLDAGVSISWRTLLDRLHSKVNSTASEKHLHAALRAIDDIRREMQATVSEKNDTAESSELYSTKESVH</sequence>
<organism evidence="2 3">
    <name type="scientific">Pantoea eucrina</name>
    <dbReference type="NCBI Taxonomy" id="472693"/>
    <lineage>
        <taxon>Bacteria</taxon>
        <taxon>Pseudomonadati</taxon>
        <taxon>Pseudomonadota</taxon>
        <taxon>Gammaproteobacteria</taxon>
        <taxon>Enterobacterales</taxon>
        <taxon>Erwiniaceae</taxon>
        <taxon>Pantoea</taxon>
    </lineage>
</organism>
<evidence type="ECO:0000313" key="3">
    <source>
        <dbReference type="Proteomes" id="UP000809137"/>
    </source>
</evidence>
<evidence type="ECO:0000313" key="2">
    <source>
        <dbReference type="EMBL" id="MBM0748488.1"/>
    </source>
</evidence>
<reference evidence="2 3" key="1">
    <citation type="submission" date="2021-01" db="EMBL/GenBank/DDBJ databases">
        <title>Complete genome sequence of Pantoea eucrina OB49, a heavy metal tolerant bacterium with PGPR potential isolated from wheat in Algeria.</title>
        <authorList>
            <person name="Lekired A."/>
            <person name="Ouzari I.H."/>
        </authorList>
    </citation>
    <scope>NUCLEOTIDE SEQUENCE [LARGE SCALE GENOMIC DNA]</scope>
    <source>
        <strain evidence="2 3">OB49</strain>
    </source>
</reference>
<feature type="region of interest" description="Disordered" evidence="1">
    <location>
        <begin position="65"/>
        <end position="88"/>
    </location>
</feature>
<gene>
    <name evidence="2" type="ORF">JJB79_13885</name>
</gene>